<comment type="caution">
    <text evidence="2">The sequence shown here is derived from an EMBL/GenBank/DDBJ whole genome shotgun (WGS) entry which is preliminary data.</text>
</comment>
<dbReference type="Proteomes" id="UP000539642">
    <property type="component" value="Unassembled WGS sequence"/>
</dbReference>
<dbReference type="InterPro" id="IPR024264">
    <property type="entry name" value="DUF3786"/>
</dbReference>
<evidence type="ECO:0000313" key="3">
    <source>
        <dbReference type="Proteomes" id="UP000539642"/>
    </source>
</evidence>
<evidence type="ECO:0000313" key="2">
    <source>
        <dbReference type="EMBL" id="MBB5348451.1"/>
    </source>
</evidence>
<sequence>MYFKQLSTLDPAEVCTRASCTYDGANRFYTVAVWDQNYRVYPHLMQVEPAGDGAEKLHPYFDLFLVHYLLRAKAITPAGQWISEKDIPGGATFFRGPHAIPTESLSGSFGNDLQAFKNRCEQLGGLPLDLADAAFVFAITPRTPIAVLYWEGDEEFPAEAKVLFDQTIAQHLATDIVFAAAVGICERLGEMSD</sequence>
<proteinExistence type="predicted"/>
<dbReference type="EMBL" id="JACHEO010000012">
    <property type="protein sequence ID" value="MBB5348451.1"/>
    <property type="molecule type" value="Genomic_DNA"/>
</dbReference>
<evidence type="ECO:0000259" key="1">
    <source>
        <dbReference type="Pfam" id="PF12654"/>
    </source>
</evidence>
<keyword evidence="3" id="KW-1185">Reference proteome</keyword>
<dbReference type="RefSeq" id="WP_240191702.1">
    <property type="nucleotide sequence ID" value="NZ_JACHEO010000012.1"/>
</dbReference>
<accession>A0A840V5X5</accession>
<name>A0A840V5X5_9BACT</name>
<protein>
    <recommendedName>
        <fullName evidence="1">DUF3786 domain-containing protein</fullName>
    </recommendedName>
</protein>
<gene>
    <name evidence="2" type="ORF">HNQ81_002187</name>
</gene>
<reference evidence="2 3" key="1">
    <citation type="submission" date="2020-08" db="EMBL/GenBank/DDBJ databases">
        <title>Genomic Encyclopedia of Type Strains, Phase IV (KMG-IV): sequencing the most valuable type-strain genomes for metagenomic binning, comparative biology and taxonomic classification.</title>
        <authorList>
            <person name="Goeker M."/>
        </authorList>
    </citation>
    <scope>NUCLEOTIDE SEQUENCE [LARGE SCALE GENOMIC DNA]</scope>
    <source>
        <strain evidence="2 3">DSM 28570</strain>
    </source>
</reference>
<feature type="domain" description="DUF3786" evidence="1">
    <location>
        <begin position="10"/>
        <end position="186"/>
    </location>
</feature>
<dbReference type="AlphaFoldDB" id="A0A840V5X5"/>
<dbReference type="Pfam" id="PF12654">
    <property type="entry name" value="DUF3786"/>
    <property type="match status" value="1"/>
</dbReference>
<organism evidence="2 3">
    <name type="scientific">Desulfoprunum benzoelyticum</name>
    <dbReference type="NCBI Taxonomy" id="1506996"/>
    <lineage>
        <taxon>Bacteria</taxon>
        <taxon>Pseudomonadati</taxon>
        <taxon>Thermodesulfobacteriota</taxon>
        <taxon>Desulfobulbia</taxon>
        <taxon>Desulfobulbales</taxon>
        <taxon>Desulfobulbaceae</taxon>
        <taxon>Desulfoprunum</taxon>
    </lineage>
</organism>